<feature type="compositionally biased region" description="Basic and acidic residues" evidence="1">
    <location>
        <begin position="13"/>
        <end position="101"/>
    </location>
</feature>
<dbReference type="OrthoDB" id="10570588at2759"/>
<sequence length="264" mass="30372">MVFSLPIDEESKDVENIEGDVKGDVVEHFIDATKNDEVAVEEPKNTEEEAKEEEKEQQEVEKKEEPKTEEKEEPKTEEKEEPKTEEKEEPKTEEKEQPKTETEEDPTPTAREEPVPTEVVPFIPENEEIAVQYEDSCTKDHILLGNHVPSDVCKDLYKACTTKELLAIIVYYYSKQAPVSIEYTINEGINKQSISESCGSILVNSKIFQKETVIIPPVDEIEIEPVEKIKKLTQDLPKEDIENIKRDEQNREGDEFAEYSEDQI</sequence>
<feature type="region of interest" description="Disordered" evidence="1">
    <location>
        <begin position="240"/>
        <end position="264"/>
    </location>
</feature>
<feature type="compositionally biased region" description="Basic and acidic residues" evidence="1">
    <location>
        <begin position="240"/>
        <end position="254"/>
    </location>
</feature>
<feature type="non-terminal residue" evidence="2">
    <location>
        <position position="264"/>
    </location>
</feature>
<proteinExistence type="predicted"/>
<evidence type="ECO:0000256" key="1">
    <source>
        <dbReference type="SAM" id="MobiDB-lite"/>
    </source>
</evidence>
<accession>A0A1Y2AKR2</accession>
<comment type="caution">
    <text evidence="2">The sequence shown here is derived from an EMBL/GenBank/DDBJ whole genome shotgun (WGS) entry which is preliminary data.</text>
</comment>
<feature type="region of interest" description="Disordered" evidence="1">
    <location>
        <begin position="1"/>
        <end position="119"/>
    </location>
</feature>
<dbReference type="AlphaFoldDB" id="A0A1Y2AKR2"/>
<name>A0A1Y2AKR2_9FUNG</name>
<protein>
    <submittedName>
        <fullName evidence="2">Uncharacterized protein</fullName>
    </submittedName>
</protein>
<reference evidence="2 3" key="1">
    <citation type="submission" date="2016-08" db="EMBL/GenBank/DDBJ databases">
        <title>A Parts List for Fungal Cellulosomes Revealed by Comparative Genomics.</title>
        <authorList>
            <consortium name="DOE Joint Genome Institute"/>
            <person name="Haitjema C.H."/>
            <person name="Gilmore S.P."/>
            <person name="Henske J.K."/>
            <person name="Solomon K.V."/>
            <person name="De Groot R."/>
            <person name="Kuo A."/>
            <person name="Mondo S.J."/>
            <person name="Salamov A.A."/>
            <person name="Labutti K."/>
            <person name="Zhao Z."/>
            <person name="Chiniquy J."/>
            <person name="Barry K."/>
            <person name="Brewer H.M."/>
            <person name="Purvine S.O."/>
            <person name="Wright A.T."/>
            <person name="Boxma B."/>
            <person name="Van Alen T."/>
            <person name="Hackstein J.H."/>
            <person name="Baker S.E."/>
            <person name="Grigoriev I.V."/>
            <person name="O'Malley M.A."/>
        </authorList>
    </citation>
    <scope>NUCLEOTIDE SEQUENCE [LARGE SCALE GENOMIC DNA]</scope>
    <source>
        <strain evidence="2 3">G1</strain>
    </source>
</reference>
<gene>
    <name evidence="2" type="ORF">LY90DRAFT_707119</name>
</gene>
<evidence type="ECO:0000313" key="2">
    <source>
        <dbReference type="EMBL" id="ORY22545.1"/>
    </source>
</evidence>
<organism evidence="2 3">
    <name type="scientific">Neocallimastix californiae</name>
    <dbReference type="NCBI Taxonomy" id="1754190"/>
    <lineage>
        <taxon>Eukaryota</taxon>
        <taxon>Fungi</taxon>
        <taxon>Fungi incertae sedis</taxon>
        <taxon>Chytridiomycota</taxon>
        <taxon>Chytridiomycota incertae sedis</taxon>
        <taxon>Neocallimastigomycetes</taxon>
        <taxon>Neocallimastigales</taxon>
        <taxon>Neocallimastigaceae</taxon>
        <taxon>Neocallimastix</taxon>
    </lineage>
</organism>
<dbReference type="EMBL" id="MCOG01000246">
    <property type="protein sequence ID" value="ORY22545.1"/>
    <property type="molecule type" value="Genomic_DNA"/>
</dbReference>
<keyword evidence="3" id="KW-1185">Reference proteome</keyword>
<dbReference type="Proteomes" id="UP000193920">
    <property type="component" value="Unassembled WGS sequence"/>
</dbReference>
<feature type="compositionally biased region" description="Acidic residues" evidence="1">
    <location>
        <begin position="255"/>
        <end position="264"/>
    </location>
</feature>
<evidence type="ECO:0000313" key="3">
    <source>
        <dbReference type="Proteomes" id="UP000193920"/>
    </source>
</evidence>